<dbReference type="AlphaFoldDB" id="A0A1E3Q993"/>
<dbReference type="Proteomes" id="UP000094385">
    <property type="component" value="Unassembled WGS sequence"/>
</dbReference>
<evidence type="ECO:0000313" key="1">
    <source>
        <dbReference type="EMBL" id="ODQ73577.1"/>
    </source>
</evidence>
<gene>
    <name evidence="1" type="ORF">LIPSTDRAFT_264896</name>
</gene>
<sequence>MKSPSTPSWSRLPMSFAAHLVTAAEVLKFLLHTGICREHDILCLLTACGDRDIPSNNRNICPILAWRSISSFGNLTRGRIISISISAYSNYLPTRKKLTRPNQ</sequence>
<proteinExistence type="predicted"/>
<protein>
    <submittedName>
        <fullName evidence="1">Uncharacterized protein</fullName>
    </submittedName>
</protein>
<reference evidence="1 2" key="1">
    <citation type="journal article" date="2016" name="Proc. Natl. Acad. Sci. U.S.A.">
        <title>Comparative genomics of biotechnologically important yeasts.</title>
        <authorList>
            <person name="Riley R."/>
            <person name="Haridas S."/>
            <person name="Wolfe K.H."/>
            <person name="Lopes M.R."/>
            <person name="Hittinger C.T."/>
            <person name="Goeker M."/>
            <person name="Salamov A.A."/>
            <person name="Wisecaver J.H."/>
            <person name="Long T.M."/>
            <person name="Calvey C.H."/>
            <person name="Aerts A.L."/>
            <person name="Barry K.W."/>
            <person name="Choi C."/>
            <person name="Clum A."/>
            <person name="Coughlan A.Y."/>
            <person name="Deshpande S."/>
            <person name="Douglass A.P."/>
            <person name="Hanson S.J."/>
            <person name="Klenk H.-P."/>
            <person name="LaButti K.M."/>
            <person name="Lapidus A."/>
            <person name="Lindquist E.A."/>
            <person name="Lipzen A.M."/>
            <person name="Meier-Kolthoff J.P."/>
            <person name="Ohm R.A."/>
            <person name="Otillar R.P."/>
            <person name="Pangilinan J.L."/>
            <person name="Peng Y."/>
            <person name="Rokas A."/>
            <person name="Rosa C.A."/>
            <person name="Scheuner C."/>
            <person name="Sibirny A.A."/>
            <person name="Slot J.C."/>
            <person name="Stielow J.B."/>
            <person name="Sun H."/>
            <person name="Kurtzman C.P."/>
            <person name="Blackwell M."/>
            <person name="Grigoriev I.V."/>
            <person name="Jeffries T.W."/>
        </authorList>
    </citation>
    <scope>NUCLEOTIDE SEQUENCE [LARGE SCALE GENOMIC DNA]</scope>
    <source>
        <strain evidence="1 2">NRRL Y-11557</strain>
    </source>
</reference>
<accession>A0A1E3Q993</accession>
<dbReference type="EMBL" id="KV454293">
    <property type="protein sequence ID" value="ODQ73577.1"/>
    <property type="molecule type" value="Genomic_DNA"/>
</dbReference>
<name>A0A1E3Q993_LIPST</name>
<keyword evidence="2" id="KW-1185">Reference proteome</keyword>
<organism evidence="1 2">
    <name type="scientific">Lipomyces starkeyi NRRL Y-11557</name>
    <dbReference type="NCBI Taxonomy" id="675824"/>
    <lineage>
        <taxon>Eukaryota</taxon>
        <taxon>Fungi</taxon>
        <taxon>Dikarya</taxon>
        <taxon>Ascomycota</taxon>
        <taxon>Saccharomycotina</taxon>
        <taxon>Lipomycetes</taxon>
        <taxon>Lipomycetales</taxon>
        <taxon>Lipomycetaceae</taxon>
        <taxon>Lipomyces</taxon>
    </lineage>
</organism>
<evidence type="ECO:0000313" key="2">
    <source>
        <dbReference type="Proteomes" id="UP000094385"/>
    </source>
</evidence>